<comment type="subcellular location">
    <subcellularLocation>
        <location evidence="1">Cell membrane</location>
        <topology evidence="1">Multi-pass membrane protein</topology>
    </subcellularLocation>
</comment>
<sequence>MPGVSGAGSPATDAESEEEVSGRGSRPRPDHDVRLVPVAAAGWAGAWLGTGLTGPDRWSVTTVVVVLVVSSAAAGIARRRRLVVVAAAALALLGSVVVGGLVAQGVTHGPVADLARSRAVVAADVLVRSDPQVRTGQFGGYATVRVRVETISGRGRTWAVRSPVLLVIGGDQAVESWRRVLVGSSVRVTGRLETVDRGSDIAAVLRVRQGADVRAPPSRSLLVVERVREGLRTAVAHRPPEPRALVPALVLGDTSAMTDDLQRSFQATGLTHLTAVSGANLTLLLAFLLFAAKWSGVRGWWLRGVGLGGVVVFVALCRTEPSVLRAAAMGLVALAALGAGGGRKGLRQLSVAVLVLVMLDPFLARSVGFALSVLASAGIVWWASSWVAVAVWLPRPVAEAVAVPLAAHLATLPVVAALSGAVSVSGLLANALAGPFVGPATVLGFAAAGLSLVSPWPAAAAGWCASWCAQVIIWVAQVGAALPGSSWQWPATPVALGVLGVVALAAGVSVRVLARHRWWALAGSVLMAAGMLTGPVQPGWPPREWRVVACAVGQGDGLVLRAGPGQAVVVDVGPDPVAIRRCLAGLRIRSVPVVVLTHFHADHVDGLSGVLGRLPVGQVWVSPYASPSAEAAEVAALARASGAVVRSPPVGETGRVGGVWWQVLGPVGLPRGAAGGGAGGRSADAGESAESGAENDASLVLRVGVDDLTVLLTGDVEPDGQARILATGADLSADLLKIPHHGSRRQDPAFFAATGARIAVASAGEGNSYGHPAPSTLRLATHLGMTVLRTDQQGSIAITDRDGRLAAVTQR</sequence>
<evidence type="ECO:0000256" key="6">
    <source>
        <dbReference type="SAM" id="MobiDB-lite"/>
    </source>
</evidence>
<evidence type="ECO:0000256" key="4">
    <source>
        <dbReference type="ARBA" id="ARBA00022989"/>
    </source>
</evidence>
<feature type="transmembrane region" description="Helical" evidence="7">
    <location>
        <begin position="322"/>
        <end position="339"/>
    </location>
</feature>
<evidence type="ECO:0000256" key="2">
    <source>
        <dbReference type="ARBA" id="ARBA00022475"/>
    </source>
</evidence>
<feature type="transmembrane region" description="Helical" evidence="7">
    <location>
        <begin position="460"/>
        <end position="482"/>
    </location>
</feature>
<keyword evidence="3 7" id="KW-0812">Transmembrane</keyword>
<feature type="transmembrane region" description="Helical" evidence="7">
    <location>
        <begin position="405"/>
        <end position="429"/>
    </location>
</feature>
<feature type="transmembrane region" description="Helical" evidence="7">
    <location>
        <begin position="435"/>
        <end position="453"/>
    </location>
</feature>
<evidence type="ECO:0000256" key="5">
    <source>
        <dbReference type="ARBA" id="ARBA00023136"/>
    </source>
</evidence>
<dbReference type="SUPFAM" id="SSF56281">
    <property type="entry name" value="Metallo-hydrolase/oxidoreductase"/>
    <property type="match status" value="1"/>
</dbReference>
<evidence type="ECO:0000313" key="10">
    <source>
        <dbReference type="Proteomes" id="UP001500051"/>
    </source>
</evidence>
<organism evidence="9 10">
    <name type="scientific">Microlunatus aurantiacus</name>
    <dbReference type="NCBI Taxonomy" id="446786"/>
    <lineage>
        <taxon>Bacteria</taxon>
        <taxon>Bacillati</taxon>
        <taxon>Actinomycetota</taxon>
        <taxon>Actinomycetes</taxon>
        <taxon>Propionibacteriales</taxon>
        <taxon>Propionibacteriaceae</taxon>
        <taxon>Microlunatus</taxon>
    </lineage>
</organism>
<feature type="transmembrane region" description="Helical" evidence="7">
    <location>
        <begin position="58"/>
        <end position="77"/>
    </location>
</feature>
<evidence type="ECO:0000259" key="8">
    <source>
        <dbReference type="SMART" id="SM00849"/>
    </source>
</evidence>
<keyword evidence="4 7" id="KW-1133">Transmembrane helix</keyword>
<dbReference type="NCBIfam" id="TIGR00360">
    <property type="entry name" value="ComEC_N-term"/>
    <property type="match status" value="1"/>
</dbReference>
<dbReference type="InterPro" id="IPR001279">
    <property type="entry name" value="Metallo-B-lactamas"/>
</dbReference>
<evidence type="ECO:0000256" key="3">
    <source>
        <dbReference type="ARBA" id="ARBA00022692"/>
    </source>
</evidence>
<dbReference type="Proteomes" id="UP001500051">
    <property type="component" value="Unassembled WGS sequence"/>
</dbReference>
<dbReference type="InterPro" id="IPR004477">
    <property type="entry name" value="ComEC_N"/>
</dbReference>
<feature type="transmembrane region" description="Helical" evidence="7">
    <location>
        <begin position="346"/>
        <end position="363"/>
    </location>
</feature>
<name>A0ABP7CPX1_9ACTN</name>
<feature type="transmembrane region" description="Helical" evidence="7">
    <location>
        <begin position="270"/>
        <end position="292"/>
    </location>
</feature>
<feature type="transmembrane region" description="Helical" evidence="7">
    <location>
        <begin position="369"/>
        <end position="393"/>
    </location>
</feature>
<feature type="region of interest" description="Disordered" evidence="6">
    <location>
        <begin position="1"/>
        <end position="31"/>
    </location>
</feature>
<evidence type="ECO:0000256" key="1">
    <source>
        <dbReference type="ARBA" id="ARBA00004651"/>
    </source>
</evidence>
<keyword evidence="2" id="KW-1003">Cell membrane</keyword>
<evidence type="ECO:0000313" key="9">
    <source>
        <dbReference type="EMBL" id="GAA3694430.1"/>
    </source>
</evidence>
<feature type="transmembrane region" description="Helical" evidence="7">
    <location>
        <begin position="494"/>
        <end position="513"/>
    </location>
</feature>
<dbReference type="PANTHER" id="PTHR30619">
    <property type="entry name" value="DNA INTERNALIZATION/COMPETENCE PROTEIN COMEC/REC2"/>
    <property type="match status" value="1"/>
</dbReference>
<accession>A0ABP7CPX1</accession>
<protein>
    <submittedName>
        <fullName evidence="9">ComEC/Rec2 family competence protein</fullName>
    </submittedName>
</protein>
<keyword evidence="5 7" id="KW-0472">Membrane</keyword>
<feature type="transmembrane region" description="Helical" evidence="7">
    <location>
        <begin position="518"/>
        <end position="536"/>
    </location>
</feature>
<reference evidence="10" key="1">
    <citation type="journal article" date="2019" name="Int. J. Syst. Evol. Microbiol.">
        <title>The Global Catalogue of Microorganisms (GCM) 10K type strain sequencing project: providing services to taxonomists for standard genome sequencing and annotation.</title>
        <authorList>
            <consortium name="The Broad Institute Genomics Platform"/>
            <consortium name="The Broad Institute Genome Sequencing Center for Infectious Disease"/>
            <person name="Wu L."/>
            <person name="Ma J."/>
        </authorList>
    </citation>
    <scope>NUCLEOTIDE SEQUENCE [LARGE SCALE GENOMIC DNA]</scope>
    <source>
        <strain evidence="10">JCM 16548</strain>
    </source>
</reference>
<dbReference type="InterPro" id="IPR052159">
    <property type="entry name" value="Competence_DNA_uptake"/>
</dbReference>
<dbReference type="EMBL" id="BAAAYX010000002">
    <property type="protein sequence ID" value="GAA3694430.1"/>
    <property type="molecule type" value="Genomic_DNA"/>
</dbReference>
<dbReference type="Pfam" id="PF00753">
    <property type="entry name" value="Lactamase_B"/>
    <property type="match status" value="1"/>
</dbReference>
<dbReference type="Pfam" id="PF03772">
    <property type="entry name" value="Competence"/>
    <property type="match status" value="1"/>
</dbReference>
<evidence type="ECO:0000256" key="7">
    <source>
        <dbReference type="SAM" id="Phobius"/>
    </source>
</evidence>
<proteinExistence type="predicted"/>
<feature type="domain" description="Metallo-beta-lactamase" evidence="8">
    <location>
        <begin position="554"/>
        <end position="764"/>
    </location>
</feature>
<feature type="compositionally biased region" description="Low complexity" evidence="6">
    <location>
        <begin position="681"/>
        <end position="693"/>
    </location>
</feature>
<dbReference type="PANTHER" id="PTHR30619:SF1">
    <property type="entry name" value="RECOMBINATION PROTEIN 2"/>
    <property type="match status" value="1"/>
</dbReference>
<feature type="transmembrane region" description="Helical" evidence="7">
    <location>
        <begin position="82"/>
        <end position="103"/>
    </location>
</feature>
<feature type="transmembrane region" description="Helical" evidence="7">
    <location>
        <begin position="299"/>
        <end position="316"/>
    </location>
</feature>
<dbReference type="CDD" id="cd07731">
    <property type="entry name" value="ComA-like_MBL-fold"/>
    <property type="match status" value="1"/>
</dbReference>
<dbReference type="SMART" id="SM00849">
    <property type="entry name" value="Lactamase_B"/>
    <property type="match status" value="1"/>
</dbReference>
<gene>
    <name evidence="9" type="ORF">GCM10022204_07800</name>
</gene>
<dbReference type="InterPro" id="IPR036866">
    <property type="entry name" value="RibonucZ/Hydroxyglut_hydro"/>
</dbReference>
<feature type="region of interest" description="Disordered" evidence="6">
    <location>
        <begin position="674"/>
        <end position="693"/>
    </location>
</feature>
<dbReference type="InterPro" id="IPR035681">
    <property type="entry name" value="ComA-like_MBL"/>
</dbReference>
<comment type="caution">
    <text evidence="9">The sequence shown here is derived from an EMBL/GenBank/DDBJ whole genome shotgun (WGS) entry which is preliminary data.</text>
</comment>
<keyword evidence="10" id="KW-1185">Reference proteome</keyword>
<dbReference type="Gene3D" id="3.60.15.10">
    <property type="entry name" value="Ribonuclease Z/Hydroxyacylglutathione hydrolase-like"/>
    <property type="match status" value="1"/>
</dbReference>